<evidence type="ECO:0000259" key="2">
    <source>
        <dbReference type="PROSITE" id="PS51186"/>
    </source>
</evidence>
<protein>
    <submittedName>
        <fullName evidence="3">GNAT family N-acetyltransferase</fullName>
    </submittedName>
</protein>
<gene>
    <name evidence="3" type="ORF">GCM10023168_30510</name>
</gene>
<keyword evidence="1" id="KW-0808">Transferase</keyword>
<dbReference type="PANTHER" id="PTHR13947">
    <property type="entry name" value="GNAT FAMILY N-ACETYLTRANSFERASE"/>
    <property type="match status" value="1"/>
</dbReference>
<dbReference type="InterPro" id="IPR016181">
    <property type="entry name" value="Acyl_CoA_acyltransferase"/>
</dbReference>
<organism evidence="3 4">
    <name type="scientific">Fodinibacter luteus</name>
    <dbReference type="NCBI Taxonomy" id="552064"/>
    <lineage>
        <taxon>Bacteria</taxon>
        <taxon>Bacillati</taxon>
        <taxon>Actinomycetota</taxon>
        <taxon>Actinomycetes</taxon>
        <taxon>Micrococcales</taxon>
        <taxon>Intrasporangiaceae</taxon>
        <taxon>Fodinibacter (ex Wang et al. 2009)</taxon>
    </lineage>
</organism>
<proteinExistence type="predicted"/>
<comment type="caution">
    <text evidence="3">The sequence shown here is derived from an EMBL/GenBank/DDBJ whole genome shotgun (WGS) entry which is preliminary data.</text>
</comment>
<dbReference type="PROSITE" id="PS51186">
    <property type="entry name" value="GNAT"/>
    <property type="match status" value="1"/>
</dbReference>
<dbReference type="EMBL" id="BAABGM010000020">
    <property type="protein sequence ID" value="GAA4410623.1"/>
    <property type="molecule type" value="Genomic_DNA"/>
</dbReference>
<dbReference type="Pfam" id="PF00583">
    <property type="entry name" value="Acetyltransf_1"/>
    <property type="match status" value="1"/>
</dbReference>
<dbReference type="SUPFAM" id="SSF55729">
    <property type="entry name" value="Acyl-CoA N-acyltransferases (Nat)"/>
    <property type="match status" value="1"/>
</dbReference>
<keyword evidence="4" id="KW-1185">Reference proteome</keyword>
<reference evidence="4" key="1">
    <citation type="journal article" date="2019" name="Int. J. Syst. Evol. Microbiol.">
        <title>The Global Catalogue of Microorganisms (GCM) 10K type strain sequencing project: providing services to taxonomists for standard genome sequencing and annotation.</title>
        <authorList>
            <consortium name="The Broad Institute Genomics Platform"/>
            <consortium name="The Broad Institute Genome Sequencing Center for Infectious Disease"/>
            <person name="Wu L."/>
            <person name="Ma J."/>
        </authorList>
    </citation>
    <scope>NUCLEOTIDE SEQUENCE [LARGE SCALE GENOMIC DNA]</scope>
    <source>
        <strain evidence="4">JCM 17809</strain>
    </source>
</reference>
<name>A0ABP8KNL3_9MICO</name>
<evidence type="ECO:0000313" key="3">
    <source>
        <dbReference type="EMBL" id="GAA4410623.1"/>
    </source>
</evidence>
<dbReference type="InterPro" id="IPR000182">
    <property type="entry name" value="GNAT_dom"/>
</dbReference>
<dbReference type="PANTHER" id="PTHR13947:SF37">
    <property type="entry name" value="LD18367P"/>
    <property type="match status" value="1"/>
</dbReference>
<dbReference type="CDD" id="cd04301">
    <property type="entry name" value="NAT_SF"/>
    <property type="match status" value="1"/>
</dbReference>
<dbReference type="RefSeq" id="WP_345207529.1">
    <property type="nucleotide sequence ID" value="NZ_BAABGM010000020.1"/>
</dbReference>
<dbReference type="Proteomes" id="UP001500945">
    <property type="component" value="Unassembled WGS sequence"/>
</dbReference>
<evidence type="ECO:0000313" key="4">
    <source>
        <dbReference type="Proteomes" id="UP001500945"/>
    </source>
</evidence>
<evidence type="ECO:0000256" key="1">
    <source>
        <dbReference type="ARBA" id="ARBA00022679"/>
    </source>
</evidence>
<dbReference type="InterPro" id="IPR050769">
    <property type="entry name" value="NAT_camello-type"/>
</dbReference>
<dbReference type="Gene3D" id="3.40.630.30">
    <property type="match status" value="1"/>
</dbReference>
<feature type="domain" description="N-acetyltransferase" evidence="2">
    <location>
        <begin position="4"/>
        <end position="162"/>
    </location>
</feature>
<sequence>MSPPTIRRVLPDELDAVGRLTVDAYVGGGVIPADAPYLEFLGDAAHRDAEAELWVAVDERGVVGTVTFVGPGSRLREVALDDEAEIRTLAVAPAAGGEGIGEALTRHTIELARARGFGALVLSSSTSMHAAHRLYERLGFTRLPERDWSPVAGVQLVAYTLPL</sequence>
<accession>A0ABP8KNL3</accession>